<dbReference type="InterPro" id="IPR001307">
    <property type="entry name" value="Thiosulphate_STrfase_CS"/>
</dbReference>
<dbReference type="PANTHER" id="PTHR43031">
    <property type="entry name" value="FAD-DEPENDENT OXIDOREDUCTASE"/>
    <property type="match status" value="1"/>
</dbReference>
<dbReference type="InterPro" id="IPR036873">
    <property type="entry name" value="Rhodanese-like_dom_sf"/>
</dbReference>
<dbReference type="RefSeq" id="WP_077720557.1">
    <property type="nucleotide sequence ID" value="NZ_CP019699.1"/>
</dbReference>
<accession>A0A1U9K9F9</accession>
<gene>
    <name evidence="2" type="ORF">B0W44_13975</name>
</gene>
<dbReference type="SMART" id="SM00450">
    <property type="entry name" value="RHOD"/>
    <property type="match status" value="1"/>
</dbReference>
<evidence type="ECO:0000313" key="3">
    <source>
        <dbReference type="Proteomes" id="UP000188603"/>
    </source>
</evidence>
<dbReference type="InterPro" id="IPR001763">
    <property type="entry name" value="Rhodanese-like_dom"/>
</dbReference>
<reference evidence="2 3" key="1">
    <citation type="journal article" date="2015" name="Int. J. Syst. Evol. Microbiol.">
        <title>Novibacillus thermophilus gen. nov., sp. nov., a Gram-staining-negative and moderately thermophilic member of the family Thermoactinomycetaceae.</title>
        <authorList>
            <person name="Yang G."/>
            <person name="Chen J."/>
            <person name="Zhou S."/>
        </authorList>
    </citation>
    <scope>NUCLEOTIDE SEQUENCE [LARGE SCALE GENOMIC DNA]</scope>
    <source>
        <strain evidence="2 3">SG-1</strain>
    </source>
</reference>
<dbReference type="Gene3D" id="3.40.250.10">
    <property type="entry name" value="Rhodanese-like domain"/>
    <property type="match status" value="1"/>
</dbReference>
<dbReference type="PROSITE" id="PS50206">
    <property type="entry name" value="RHODANESE_3"/>
    <property type="match status" value="1"/>
</dbReference>
<dbReference type="CDD" id="cd00158">
    <property type="entry name" value="RHOD"/>
    <property type="match status" value="1"/>
</dbReference>
<evidence type="ECO:0000259" key="1">
    <source>
        <dbReference type="PROSITE" id="PS50206"/>
    </source>
</evidence>
<dbReference type="SUPFAM" id="SSF52821">
    <property type="entry name" value="Rhodanese/Cell cycle control phosphatase"/>
    <property type="match status" value="1"/>
</dbReference>
<dbReference type="Pfam" id="PF00581">
    <property type="entry name" value="Rhodanese"/>
    <property type="match status" value="1"/>
</dbReference>
<dbReference type="InterPro" id="IPR036868">
    <property type="entry name" value="TusA-like_sf"/>
</dbReference>
<evidence type="ECO:0000313" key="2">
    <source>
        <dbReference type="EMBL" id="AQS56695.1"/>
    </source>
</evidence>
<keyword evidence="3" id="KW-1185">Reference proteome</keyword>
<dbReference type="InterPro" id="IPR001455">
    <property type="entry name" value="TusA-like"/>
</dbReference>
<dbReference type="InterPro" id="IPR050229">
    <property type="entry name" value="GlpE_sulfurtransferase"/>
</dbReference>
<dbReference type="GO" id="GO:0004792">
    <property type="term" value="F:thiosulfate-cyanide sulfurtransferase activity"/>
    <property type="evidence" value="ECO:0007669"/>
    <property type="project" value="InterPro"/>
</dbReference>
<dbReference type="EMBL" id="CP019699">
    <property type="protein sequence ID" value="AQS56695.1"/>
    <property type="molecule type" value="Genomic_DNA"/>
</dbReference>
<organism evidence="2 3">
    <name type="scientific">Novibacillus thermophilus</name>
    <dbReference type="NCBI Taxonomy" id="1471761"/>
    <lineage>
        <taxon>Bacteria</taxon>
        <taxon>Bacillati</taxon>
        <taxon>Bacillota</taxon>
        <taxon>Bacilli</taxon>
        <taxon>Bacillales</taxon>
        <taxon>Thermoactinomycetaceae</taxon>
        <taxon>Novibacillus</taxon>
    </lineage>
</organism>
<dbReference type="PROSITE" id="PS01148">
    <property type="entry name" value="UPF0033"/>
    <property type="match status" value="1"/>
</dbReference>
<dbReference type="STRING" id="1471761.B0W44_13975"/>
<proteinExistence type="predicted"/>
<dbReference type="OrthoDB" id="9796234at2"/>
<protein>
    <recommendedName>
        <fullName evidence="1">Rhodanese domain-containing protein</fullName>
    </recommendedName>
</protein>
<feature type="domain" description="Rhodanese" evidence="1">
    <location>
        <begin position="103"/>
        <end position="188"/>
    </location>
</feature>
<sequence length="190" mass="21015">MKISVDKVLDAKGLSCPMPIVKTKKAMDHLAPGQVVEVQATDRGSLADIQAWAKSTGHQYLGTTEEGDVLKHYVRKANPNEEKKEAKHPHVADLEELRQKLEAGEKFTILDVREPAEYAFGHIPGAISIPLGELEQRLDELNREDDIYVICRTGNRSDVAAQLLAQSGFKKVKNTVPGMTEWTGPTEKTT</sequence>
<dbReference type="Gene3D" id="3.30.110.40">
    <property type="entry name" value="TusA-like domain"/>
    <property type="match status" value="1"/>
</dbReference>
<dbReference type="Pfam" id="PF01206">
    <property type="entry name" value="TusA"/>
    <property type="match status" value="1"/>
</dbReference>
<name>A0A1U9K9F9_9BACL</name>
<dbReference type="KEGG" id="ntr:B0W44_13975"/>
<dbReference type="CDD" id="cd00291">
    <property type="entry name" value="SirA_YedF_YeeD"/>
    <property type="match status" value="1"/>
</dbReference>
<dbReference type="AlphaFoldDB" id="A0A1U9K9F9"/>
<dbReference type="SUPFAM" id="SSF64307">
    <property type="entry name" value="SirA-like"/>
    <property type="match status" value="1"/>
</dbReference>
<dbReference type="PROSITE" id="PS00380">
    <property type="entry name" value="RHODANESE_1"/>
    <property type="match status" value="1"/>
</dbReference>
<dbReference type="PANTHER" id="PTHR43031:SF1">
    <property type="entry name" value="PYRIDINE NUCLEOTIDE-DISULPHIDE OXIDOREDUCTASE"/>
    <property type="match status" value="1"/>
</dbReference>
<dbReference type="Proteomes" id="UP000188603">
    <property type="component" value="Chromosome"/>
</dbReference>